<sequence>MPASLAANHWLRGNHKGRDQEGTGGNEGIAQGKAAPAQNPYKPPPEVAYTDFEQVTLDVLSTFFARTRCESRSTVLLSDLNKTGLWNLNLGEHYDTTLHNIPPQHGV</sequence>
<organism evidence="2 3">
    <name type="scientific">Phytophthora nicotianae P1569</name>
    <dbReference type="NCBI Taxonomy" id="1317065"/>
    <lineage>
        <taxon>Eukaryota</taxon>
        <taxon>Sar</taxon>
        <taxon>Stramenopiles</taxon>
        <taxon>Oomycota</taxon>
        <taxon>Peronosporomycetes</taxon>
        <taxon>Peronosporales</taxon>
        <taxon>Peronosporaceae</taxon>
        <taxon>Phytophthora</taxon>
    </lineage>
</organism>
<proteinExistence type="predicted"/>
<reference evidence="2 3" key="1">
    <citation type="submission" date="2013-11" db="EMBL/GenBank/DDBJ databases">
        <title>The Genome Sequence of Phytophthora parasitica P1569.</title>
        <authorList>
            <consortium name="The Broad Institute Genomics Platform"/>
            <person name="Russ C."/>
            <person name="Tyler B."/>
            <person name="Panabieres F."/>
            <person name="Shan W."/>
            <person name="Tripathy S."/>
            <person name="Grunwald N."/>
            <person name="Machado M."/>
            <person name="Johnson C.S."/>
            <person name="Arredondo F."/>
            <person name="Hong C."/>
            <person name="Coffey M."/>
            <person name="Young S.K."/>
            <person name="Zeng Q."/>
            <person name="Gargeya S."/>
            <person name="Fitzgerald M."/>
            <person name="Abouelleil A."/>
            <person name="Alvarado L."/>
            <person name="Chapman S.B."/>
            <person name="Gainer-Dewar J."/>
            <person name="Goldberg J."/>
            <person name="Griggs A."/>
            <person name="Gujja S."/>
            <person name="Hansen M."/>
            <person name="Howarth C."/>
            <person name="Imamovic A."/>
            <person name="Ireland A."/>
            <person name="Larimer J."/>
            <person name="McCowan C."/>
            <person name="Murphy C."/>
            <person name="Pearson M."/>
            <person name="Poon T.W."/>
            <person name="Priest M."/>
            <person name="Roberts A."/>
            <person name="Saif S."/>
            <person name="Shea T."/>
            <person name="Sykes S."/>
            <person name="Wortman J."/>
            <person name="Nusbaum C."/>
            <person name="Birren B."/>
        </authorList>
    </citation>
    <scope>NUCLEOTIDE SEQUENCE [LARGE SCALE GENOMIC DNA]</scope>
    <source>
        <strain evidence="2 3">P1569</strain>
    </source>
</reference>
<evidence type="ECO:0000313" key="2">
    <source>
        <dbReference type="EMBL" id="ETI57060.1"/>
    </source>
</evidence>
<dbReference type="HOGENOM" id="CLU_2215138_0_0_1"/>
<comment type="caution">
    <text evidence="2">The sequence shown here is derived from an EMBL/GenBank/DDBJ whole genome shotgun (WGS) entry which is preliminary data.</text>
</comment>
<dbReference type="Proteomes" id="UP000018721">
    <property type="component" value="Unassembled WGS sequence"/>
</dbReference>
<dbReference type="AlphaFoldDB" id="V9FZZ0"/>
<dbReference type="EMBL" id="ANIZ01000100">
    <property type="protein sequence ID" value="ETI57060.1"/>
    <property type="molecule type" value="Genomic_DNA"/>
</dbReference>
<evidence type="ECO:0000313" key="3">
    <source>
        <dbReference type="Proteomes" id="UP000018721"/>
    </source>
</evidence>
<protein>
    <submittedName>
        <fullName evidence="2">Uncharacterized protein</fullName>
    </submittedName>
</protein>
<evidence type="ECO:0000256" key="1">
    <source>
        <dbReference type="SAM" id="MobiDB-lite"/>
    </source>
</evidence>
<name>V9FZZ0_PHYNI</name>
<feature type="region of interest" description="Disordered" evidence="1">
    <location>
        <begin position="1"/>
        <end position="47"/>
    </location>
</feature>
<keyword evidence="3" id="KW-1185">Reference proteome</keyword>
<gene>
    <name evidence="2" type="ORF">F443_00588</name>
</gene>
<accession>V9FZZ0</accession>